<keyword evidence="2 7" id="KW-0820">tRNA-binding</keyword>
<comment type="caution">
    <text evidence="10">The sequence shown here is derived from an EMBL/GenBank/DDBJ whole genome shotgun (WGS) entry which is preliminary data.</text>
</comment>
<evidence type="ECO:0000256" key="5">
    <source>
        <dbReference type="ARBA" id="ARBA00038063"/>
    </source>
</evidence>
<evidence type="ECO:0000313" key="11">
    <source>
        <dbReference type="Proteomes" id="UP000177197"/>
    </source>
</evidence>
<comment type="subcellular location">
    <subcellularLocation>
        <location evidence="7">Cytoplasm</location>
    </subcellularLocation>
</comment>
<keyword evidence="7" id="KW-0963">Cytoplasm</keyword>
<dbReference type="InterPro" id="IPR036416">
    <property type="entry name" value="Pept_tRNA_hydro_sf"/>
</dbReference>
<comment type="catalytic activity">
    <reaction evidence="7 8">
        <text>an N-acyl-L-alpha-aminoacyl-tRNA + H2O = an N-acyl-L-amino acid + a tRNA + H(+)</text>
        <dbReference type="Rhea" id="RHEA:54448"/>
        <dbReference type="Rhea" id="RHEA-COMP:10123"/>
        <dbReference type="Rhea" id="RHEA-COMP:13883"/>
        <dbReference type="ChEBI" id="CHEBI:15377"/>
        <dbReference type="ChEBI" id="CHEBI:15378"/>
        <dbReference type="ChEBI" id="CHEBI:59874"/>
        <dbReference type="ChEBI" id="CHEBI:78442"/>
        <dbReference type="ChEBI" id="CHEBI:138191"/>
        <dbReference type="EC" id="3.1.1.29"/>
    </reaction>
</comment>
<organism evidence="10 11">
    <name type="scientific">Candidatus Azambacteria bacterium RIFCSPLOWO2_02_FULL_44_14</name>
    <dbReference type="NCBI Taxonomy" id="1797306"/>
    <lineage>
        <taxon>Bacteria</taxon>
        <taxon>Candidatus Azamiibacteriota</taxon>
    </lineage>
</organism>
<dbReference type="GO" id="GO:0072344">
    <property type="term" value="P:rescue of stalled ribosome"/>
    <property type="evidence" value="ECO:0007669"/>
    <property type="project" value="UniProtKB-UniRule"/>
</dbReference>
<keyword evidence="4 7" id="KW-0694">RNA-binding</keyword>
<feature type="binding site" evidence="7">
    <location>
        <position position="82"/>
    </location>
    <ligand>
        <name>tRNA</name>
        <dbReference type="ChEBI" id="CHEBI:17843"/>
    </ligand>
</feature>
<evidence type="ECO:0000256" key="4">
    <source>
        <dbReference type="ARBA" id="ARBA00022884"/>
    </source>
</evidence>
<evidence type="ECO:0000256" key="1">
    <source>
        <dbReference type="ARBA" id="ARBA00013260"/>
    </source>
</evidence>
<dbReference type="Proteomes" id="UP000177197">
    <property type="component" value="Unassembled WGS sequence"/>
</dbReference>
<sequence>MKLIIGLGNPEKEYENTRHNAGFLFVNELARQLKVAEFNYKKKLFSEVTEAEIPNYKAQKSNKLQSPKIKTQTMILAKPQTFMNKSGVAVAALAKFYKIKPKDIWIIHDDIDILWESFKISFGRSSGGHKGVESIIGALKTKDFWRIRIGIQPTLKKHTPAEKIILKKFTPAELKILGNTIKKAVSQLEMASDNS</sequence>
<dbReference type="PANTHER" id="PTHR17224:SF1">
    <property type="entry name" value="PEPTIDYL-TRNA HYDROLASE"/>
    <property type="match status" value="1"/>
</dbReference>
<dbReference type="SUPFAM" id="SSF53178">
    <property type="entry name" value="Peptidyl-tRNA hydrolase-like"/>
    <property type="match status" value="1"/>
</dbReference>
<comment type="function">
    <text evidence="7">Hydrolyzes ribosome-free peptidyl-tRNAs (with 1 or more amino acids incorporated), which drop off the ribosome during protein synthesis, or as a result of ribosome stalling.</text>
</comment>
<keyword evidence="3 7" id="KW-0378">Hydrolase</keyword>
<evidence type="ECO:0000256" key="3">
    <source>
        <dbReference type="ARBA" id="ARBA00022801"/>
    </source>
</evidence>
<evidence type="ECO:0000256" key="2">
    <source>
        <dbReference type="ARBA" id="ARBA00022555"/>
    </source>
</evidence>
<name>A0A1F5CBE1_9BACT</name>
<dbReference type="EC" id="3.1.1.29" evidence="1 7"/>
<dbReference type="PANTHER" id="PTHR17224">
    <property type="entry name" value="PEPTIDYL-TRNA HYDROLASE"/>
    <property type="match status" value="1"/>
</dbReference>
<dbReference type="EMBL" id="MEYV01000011">
    <property type="protein sequence ID" value="OGD40164.1"/>
    <property type="molecule type" value="Genomic_DNA"/>
</dbReference>
<evidence type="ECO:0000256" key="6">
    <source>
        <dbReference type="ARBA" id="ARBA00050038"/>
    </source>
</evidence>
<dbReference type="GO" id="GO:0006515">
    <property type="term" value="P:protein quality control for misfolded or incompletely synthesized proteins"/>
    <property type="evidence" value="ECO:0007669"/>
    <property type="project" value="UniProtKB-UniRule"/>
</dbReference>
<evidence type="ECO:0000256" key="8">
    <source>
        <dbReference type="RuleBase" id="RU000673"/>
    </source>
</evidence>
<feature type="binding site" evidence="7">
    <location>
        <position position="84"/>
    </location>
    <ligand>
        <name>tRNA</name>
        <dbReference type="ChEBI" id="CHEBI:17843"/>
    </ligand>
</feature>
<evidence type="ECO:0000313" key="10">
    <source>
        <dbReference type="EMBL" id="OGD40164.1"/>
    </source>
</evidence>
<dbReference type="GO" id="GO:0005737">
    <property type="term" value="C:cytoplasm"/>
    <property type="evidence" value="ECO:0007669"/>
    <property type="project" value="UniProtKB-SubCell"/>
</dbReference>
<dbReference type="Pfam" id="PF01195">
    <property type="entry name" value="Pept_tRNA_hydro"/>
    <property type="match status" value="1"/>
</dbReference>
<gene>
    <name evidence="7" type="primary">pth</name>
    <name evidence="10" type="ORF">A3I30_02760</name>
</gene>
<evidence type="ECO:0000256" key="9">
    <source>
        <dbReference type="RuleBase" id="RU004320"/>
    </source>
</evidence>
<dbReference type="CDD" id="cd00462">
    <property type="entry name" value="PTH"/>
    <property type="match status" value="1"/>
</dbReference>
<dbReference type="HAMAP" id="MF_00083">
    <property type="entry name" value="Pept_tRNA_hydro_bact"/>
    <property type="match status" value="1"/>
</dbReference>
<reference evidence="10 11" key="1">
    <citation type="journal article" date="2016" name="Nat. Commun.">
        <title>Thousands of microbial genomes shed light on interconnected biogeochemical processes in an aquifer system.</title>
        <authorList>
            <person name="Anantharaman K."/>
            <person name="Brown C.T."/>
            <person name="Hug L.A."/>
            <person name="Sharon I."/>
            <person name="Castelle C.J."/>
            <person name="Probst A.J."/>
            <person name="Thomas B.C."/>
            <person name="Singh A."/>
            <person name="Wilkins M.J."/>
            <person name="Karaoz U."/>
            <person name="Brodie E.L."/>
            <person name="Williams K.H."/>
            <person name="Hubbard S.S."/>
            <person name="Banfield J.F."/>
        </authorList>
    </citation>
    <scope>NUCLEOTIDE SEQUENCE [LARGE SCALE GENOMIC DNA]</scope>
</reference>
<comment type="function">
    <text evidence="7">Catalyzes the release of premature peptidyl moieties from peptidyl-tRNA molecules trapped in stalled 50S ribosomal subunits, and thus maintains levels of free tRNAs and 50S ribosomes.</text>
</comment>
<comment type="similarity">
    <text evidence="5 7 9">Belongs to the PTH family.</text>
</comment>
<dbReference type="GO" id="GO:0000049">
    <property type="term" value="F:tRNA binding"/>
    <property type="evidence" value="ECO:0007669"/>
    <property type="project" value="UniProtKB-UniRule"/>
</dbReference>
<comment type="caution">
    <text evidence="7">Lacks conserved residue(s) required for the propagation of feature annotation.</text>
</comment>
<dbReference type="Gene3D" id="3.40.50.1470">
    <property type="entry name" value="Peptidyl-tRNA hydrolase"/>
    <property type="match status" value="1"/>
</dbReference>
<dbReference type="NCBIfam" id="TIGR00447">
    <property type="entry name" value="pth"/>
    <property type="match status" value="1"/>
</dbReference>
<feature type="site" description="Discriminates between blocked and unblocked aminoacyl-tRNA" evidence="7">
    <location>
        <position position="9"/>
    </location>
</feature>
<accession>A0A1F5CBE1</accession>
<feature type="site" description="Stabilizes the basic form of H active site to accept a proton" evidence="7">
    <location>
        <position position="109"/>
    </location>
</feature>
<feature type="active site" description="Proton acceptor" evidence="7">
    <location>
        <position position="19"/>
    </location>
</feature>
<evidence type="ECO:0000256" key="7">
    <source>
        <dbReference type="HAMAP-Rule" id="MF_00083"/>
    </source>
</evidence>
<feature type="binding site" evidence="7">
    <location>
        <position position="14"/>
    </location>
    <ligand>
        <name>tRNA</name>
        <dbReference type="ChEBI" id="CHEBI:17843"/>
    </ligand>
</feature>
<dbReference type="GO" id="GO:0004045">
    <property type="term" value="F:peptidyl-tRNA hydrolase activity"/>
    <property type="evidence" value="ECO:0007669"/>
    <property type="project" value="UniProtKB-UniRule"/>
</dbReference>
<comment type="subunit">
    <text evidence="7">Monomer.</text>
</comment>
<dbReference type="PROSITE" id="PS01195">
    <property type="entry name" value="PEPT_TRNA_HYDROL_1"/>
    <property type="match status" value="1"/>
</dbReference>
<protein>
    <recommendedName>
        <fullName evidence="6 7">Peptidyl-tRNA hydrolase</fullName>
        <shortName evidence="7">Pth</shortName>
        <ecNumber evidence="1 7">3.1.1.29</ecNumber>
    </recommendedName>
</protein>
<dbReference type="InterPro" id="IPR001328">
    <property type="entry name" value="Pept_tRNA_hydro"/>
</dbReference>
<dbReference type="AlphaFoldDB" id="A0A1F5CBE1"/>
<dbReference type="InterPro" id="IPR018171">
    <property type="entry name" value="Pept_tRNA_hydro_CS"/>
</dbReference>
<proteinExistence type="inferred from homology"/>